<dbReference type="InterPro" id="IPR051083">
    <property type="entry name" value="GrpII_Intron_Splice-Mob/Def"/>
</dbReference>
<comment type="similarity">
    <text evidence="8">Belongs to the bacterial reverse transcriptase family.</text>
</comment>
<comment type="catalytic activity">
    <reaction evidence="9">
        <text>DNA(n) + a 2'-deoxyribonucleoside 5'-triphosphate = DNA(n+1) + diphosphate</text>
        <dbReference type="Rhea" id="RHEA:22508"/>
        <dbReference type="Rhea" id="RHEA-COMP:17339"/>
        <dbReference type="Rhea" id="RHEA-COMP:17340"/>
        <dbReference type="ChEBI" id="CHEBI:33019"/>
        <dbReference type="ChEBI" id="CHEBI:61560"/>
        <dbReference type="ChEBI" id="CHEBI:173112"/>
        <dbReference type="EC" id="2.7.7.49"/>
    </reaction>
</comment>
<keyword evidence="3" id="KW-0548">Nucleotidyltransferase</keyword>
<dbReference type="InterPro" id="IPR000123">
    <property type="entry name" value="Reverse_transcriptase_msDNA"/>
</dbReference>
<dbReference type="EMBL" id="BAAAGA010000005">
    <property type="protein sequence ID" value="GAA0623313.1"/>
    <property type="molecule type" value="Genomic_DNA"/>
</dbReference>
<name>A0ABN1GZ17_9CAUL</name>
<reference evidence="11 12" key="1">
    <citation type="journal article" date="2019" name="Int. J. Syst. Evol. Microbiol.">
        <title>The Global Catalogue of Microorganisms (GCM) 10K type strain sequencing project: providing services to taxonomists for standard genome sequencing and annotation.</title>
        <authorList>
            <consortium name="The Broad Institute Genomics Platform"/>
            <consortium name="The Broad Institute Genome Sequencing Center for Infectious Disease"/>
            <person name="Wu L."/>
            <person name="Ma J."/>
        </authorList>
    </citation>
    <scope>NUCLEOTIDE SEQUENCE [LARGE SCALE GENOMIC DNA]</scope>
    <source>
        <strain evidence="11 12">JCM 12928</strain>
    </source>
</reference>
<dbReference type="Pfam" id="PF00078">
    <property type="entry name" value="RVT_1"/>
    <property type="match status" value="1"/>
</dbReference>
<keyword evidence="6" id="KW-0695">RNA-directed DNA polymerase</keyword>
<dbReference type="Pfam" id="PF13365">
    <property type="entry name" value="Trypsin_2"/>
    <property type="match status" value="1"/>
</dbReference>
<dbReference type="SUPFAM" id="SSF56672">
    <property type="entry name" value="DNA/RNA polymerases"/>
    <property type="match status" value="1"/>
</dbReference>
<keyword evidence="12" id="KW-1185">Reference proteome</keyword>
<evidence type="ECO:0000256" key="4">
    <source>
        <dbReference type="ARBA" id="ARBA00022723"/>
    </source>
</evidence>
<sequence length="516" mass="57074">MSTLSPDLMSVAALHAKLGIGNAEAKFLSRHVRYRYRAAQIPKRRGGNRTLLAPDDRLKFHQRELLDLLTPLYRSKPAVHGFVADRSPITNANAHQGRPYLLNLDLSNYFGAITRNRVKGVLIAVGIPTAVAESICDLTVVDNQLPQGAPTSPLLANMVTFRLDKDLTAFAKTHRLRYTRYADDITFSSYVRPTVLFVDAEPFPGRIDISDIAPALSGLITGNNFSLNPDKARYCAQKTRKQVTGLVVNEFTNVRRDFVRNVRSSLYRMETLGLNAAELEYQAKYGSKSQISSVVRGRLEWIAQVRGRSFDPYRVLAARFNLLYPDSPLRIDPTNEEILDRAIFVVEYGKGKKMSQGSAFFLDGVGLVTAHHVLAKMPSGWATLYRAASPTIKYQARMSSKACSHRDLAILEHNVPTHEQAFLKQAAGVDRIKATVTVVGYPDFGPGDNLIQKQGRIVGRNIKSAVRYVEVDMQVGDGLSGAPIINDRYEVVAVGHKGGPQESKQLGIDIVEISGL</sequence>
<protein>
    <recommendedName>
        <fullName evidence="1">RNA-directed DNA polymerase</fullName>
        <ecNumber evidence="1">2.7.7.49</ecNumber>
    </recommendedName>
</protein>
<dbReference type="SUPFAM" id="SSF50494">
    <property type="entry name" value="Trypsin-like serine proteases"/>
    <property type="match status" value="1"/>
</dbReference>
<dbReference type="PROSITE" id="PS50878">
    <property type="entry name" value="RT_POL"/>
    <property type="match status" value="1"/>
</dbReference>
<feature type="domain" description="Reverse transcriptase" evidence="10">
    <location>
        <begin position="22"/>
        <end position="248"/>
    </location>
</feature>
<dbReference type="InterPro" id="IPR009003">
    <property type="entry name" value="Peptidase_S1_PA"/>
</dbReference>
<keyword evidence="7" id="KW-0051">Antiviral defense</keyword>
<evidence type="ECO:0000256" key="5">
    <source>
        <dbReference type="ARBA" id="ARBA00022842"/>
    </source>
</evidence>
<evidence type="ECO:0000313" key="11">
    <source>
        <dbReference type="EMBL" id="GAA0623313.1"/>
    </source>
</evidence>
<dbReference type="RefSeq" id="WP_343793149.1">
    <property type="nucleotide sequence ID" value="NZ_BAAAGA010000005.1"/>
</dbReference>
<dbReference type="Proteomes" id="UP001501352">
    <property type="component" value="Unassembled WGS sequence"/>
</dbReference>
<dbReference type="InterPro" id="IPR000477">
    <property type="entry name" value="RT_dom"/>
</dbReference>
<dbReference type="PANTHER" id="PTHR34047:SF7">
    <property type="entry name" value="RNA-DIRECTED DNA POLYMERASE"/>
    <property type="match status" value="1"/>
</dbReference>
<keyword evidence="4" id="KW-0479">Metal-binding</keyword>
<evidence type="ECO:0000256" key="6">
    <source>
        <dbReference type="ARBA" id="ARBA00022918"/>
    </source>
</evidence>
<dbReference type="CDD" id="cd03487">
    <property type="entry name" value="RT_Bac_retron_II"/>
    <property type="match status" value="1"/>
</dbReference>
<dbReference type="PANTHER" id="PTHR34047">
    <property type="entry name" value="NUCLEAR INTRON MATURASE 1, MITOCHONDRIAL-RELATED"/>
    <property type="match status" value="1"/>
</dbReference>
<evidence type="ECO:0000256" key="9">
    <source>
        <dbReference type="ARBA" id="ARBA00048173"/>
    </source>
</evidence>
<evidence type="ECO:0000256" key="3">
    <source>
        <dbReference type="ARBA" id="ARBA00022695"/>
    </source>
</evidence>
<keyword evidence="2" id="KW-0808">Transferase</keyword>
<evidence type="ECO:0000256" key="8">
    <source>
        <dbReference type="ARBA" id="ARBA00034120"/>
    </source>
</evidence>
<accession>A0ABN1GZ17</accession>
<gene>
    <name evidence="11" type="ORF">GCM10009422_19200</name>
</gene>
<evidence type="ECO:0000259" key="10">
    <source>
        <dbReference type="PROSITE" id="PS50878"/>
    </source>
</evidence>
<evidence type="ECO:0000256" key="1">
    <source>
        <dbReference type="ARBA" id="ARBA00012493"/>
    </source>
</evidence>
<organism evidence="11 12">
    <name type="scientific">Brevundimonas kwangchunensis</name>
    <dbReference type="NCBI Taxonomy" id="322163"/>
    <lineage>
        <taxon>Bacteria</taxon>
        <taxon>Pseudomonadati</taxon>
        <taxon>Pseudomonadota</taxon>
        <taxon>Alphaproteobacteria</taxon>
        <taxon>Caulobacterales</taxon>
        <taxon>Caulobacteraceae</taxon>
        <taxon>Brevundimonas</taxon>
    </lineage>
</organism>
<dbReference type="InterPro" id="IPR043502">
    <property type="entry name" value="DNA/RNA_pol_sf"/>
</dbReference>
<dbReference type="InterPro" id="IPR043504">
    <property type="entry name" value="Peptidase_S1_PA_chymotrypsin"/>
</dbReference>
<keyword evidence="5" id="KW-0460">Magnesium</keyword>
<evidence type="ECO:0000256" key="2">
    <source>
        <dbReference type="ARBA" id="ARBA00022679"/>
    </source>
</evidence>
<comment type="caution">
    <text evidence="11">The sequence shown here is derived from an EMBL/GenBank/DDBJ whole genome shotgun (WGS) entry which is preliminary data.</text>
</comment>
<evidence type="ECO:0000256" key="7">
    <source>
        <dbReference type="ARBA" id="ARBA00023118"/>
    </source>
</evidence>
<dbReference type="Gene3D" id="2.40.10.10">
    <property type="entry name" value="Trypsin-like serine proteases"/>
    <property type="match status" value="2"/>
</dbReference>
<dbReference type="PRINTS" id="PR00866">
    <property type="entry name" value="RNADNAPOLMS"/>
</dbReference>
<proteinExistence type="inferred from homology"/>
<evidence type="ECO:0000313" key="12">
    <source>
        <dbReference type="Proteomes" id="UP001501352"/>
    </source>
</evidence>
<dbReference type="EC" id="2.7.7.49" evidence="1"/>